<evidence type="ECO:0000313" key="2">
    <source>
        <dbReference type="Proteomes" id="UP000223496"/>
    </source>
</evidence>
<name>A0A1W5N0B5_9CAUD</name>
<reference evidence="1 2" key="1">
    <citation type="journal article" date="2017" name="Int. J. Food Microbiol.">
        <title>Investigating the biocontrol and anti-biofilm potential of a three phage cocktail against Cronobacter sakazakii in different brands of infant formula.</title>
        <authorList>
            <person name="Endersen L."/>
            <person name="Buttimer C."/>
            <person name="Nevin E."/>
            <person name="Coffey A."/>
            <person name="Neve H."/>
            <person name="Oliveira H."/>
            <person name="Lavigne R."/>
            <person name="O'Mahony J."/>
        </authorList>
    </citation>
    <scope>NUCLEOTIDE SEQUENCE [LARGE SCALE GENOMIC DNA]</scope>
</reference>
<sequence>MAYVSKKIEIISSMMGKTLEEIDRIGKNFKDEVFRLPEREINLIPYFNTVKILIDPSFGLTATHYIVGNAPYMFVFRKSKLIAYFDRANLGHVRAIIDRIDRYEVGNYTEQTRRTTYGKITSMLEQTKQFDGANIELIDDLLKRINKFKEAFDVKKTALAEPETVKAPTLASFEEPETIPVNTALKYIIEIEPTDLDATCKALNSIGINFTLYNKFS</sequence>
<dbReference type="EMBL" id="KX431559">
    <property type="protein sequence ID" value="AOG16240.1"/>
    <property type="molecule type" value="Genomic_DNA"/>
</dbReference>
<dbReference type="Proteomes" id="UP000223496">
    <property type="component" value="Segment"/>
</dbReference>
<organism evidence="1 2">
    <name type="scientific">Cronobacter phage vB_CsaM_leB</name>
    <dbReference type="NCBI Taxonomy" id="1885242"/>
    <lineage>
        <taxon>Viruses</taxon>
        <taxon>Duplodnaviria</taxon>
        <taxon>Heunggongvirae</taxon>
        <taxon>Uroviricota</taxon>
        <taxon>Caudoviricetes</taxon>
        <taxon>Pantevenvirales</taxon>
        <taxon>Straboviridae</taxon>
        <taxon>Pseudotevenvirus</taxon>
        <taxon>Pseudotevenvirus leb</taxon>
    </lineage>
</organism>
<protein>
    <submittedName>
        <fullName evidence="1">Uncharacterized protein</fullName>
    </submittedName>
</protein>
<proteinExistence type="predicted"/>
<gene>
    <name evidence="1" type="ORF">B_114</name>
</gene>
<keyword evidence="2" id="KW-1185">Reference proteome</keyword>
<evidence type="ECO:0000313" key="1">
    <source>
        <dbReference type="EMBL" id="AOG16240.1"/>
    </source>
</evidence>
<accession>A0A1W5N0B5</accession>